<dbReference type="InterPro" id="IPR042099">
    <property type="entry name" value="ANL_N_sf"/>
</dbReference>
<dbReference type="Gene3D" id="3.40.50.12780">
    <property type="entry name" value="N-terminal domain of ligase-like"/>
    <property type="match status" value="1"/>
</dbReference>
<dbReference type="GO" id="GO:0016874">
    <property type="term" value="F:ligase activity"/>
    <property type="evidence" value="ECO:0007669"/>
    <property type="project" value="UniProtKB-KW"/>
</dbReference>
<keyword evidence="1 3" id="KW-0436">Ligase</keyword>
<dbReference type="InterPro" id="IPR045851">
    <property type="entry name" value="AMP-bd_C_sf"/>
</dbReference>
<name>B0T7E1_CAUSK</name>
<dbReference type="InterPro" id="IPR050237">
    <property type="entry name" value="ATP-dep_AMP-bd_enzyme"/>
</dbReference>
<dbReference type="eggNOG" id="COG1022">
    <property type="taxonomic scope" value="Bacteria"/>
</dbReference>
<evidence type="ECO:0000259" key="2">
    <source>
        <dbReference type="Pfam" id="PF00501"/>
    </source>
</evidence>
<sequence length="484" mass="50708">MSAVLEAVAAHAGALPQRSALSSAVRSWTYAELLEAVFDTADHLRAELGTTLRGRPVAVALDNGPAGVILDLALLQLGWTSLPLPAFFTEAQRAYAINDAGAGVLLSRAEGNEPAVTIAGERIQLEGLSTQATVLPAHTAKITYTSGSTGSPKGVCLSLQQLEAVAKSLVDVLGGDYAGRHLPLLPLSILLENVAGLYTTLIGGGEYRILASEALGLANPFKPDLGLLAAMIEQEEATSLILVPELLRALLMAMGFNGARFSKLNLVAVGGAKVAPQLLAKAQAYGLPVFEGYGLSECGSVVALNTPTTHKTGSVGRPLPHLTVTVSPEREIIVGPGPFLGYAGGAPCNGPVATGDLGWLDEEGFLRIDGRRSSTIINAFGRNIAPEWVESELTAQPEIRQALVFGEAKPTLGALIVPIMPDMDQALIAAAIDRANANLPGYAQVKHWRIRAPFDLAAGELTGNGRPRRQVLLQANQSLIDELT</sequence>
<dbReference type="Pfam" id="PF23562">
    <property type="entry name" value="AMP-binding_C_3"/>
    <property type="match status" value="1"/>
</dbReference>
<organism evidence="3">
    <name type="scientific">Caulobacter sp. (strain K31)</name>
    <dbReference type="NCBI Taxonomy" id="366602"/>
    <lineage>
        <taxon>Bacteria</taxon>
        <taxon>Pseudomonadati</taxon>
        <taxon>Pseudomonadota</taxon>
        <taxon>Alphaproteobacteria</taxon>
        <taxon>Caulobacterales</taxon>
        <taxon>Caulobacteraceae</taxon>
        <taxon>Caulobacter</taxon>
    </lineage>
</organism>
<accession>B0T7E1</accession>
<dbReference type="STRING" id="366602.Caul_0545"/>
<dbReference type="PANTHER" id="PTHR43767">
    <property type="entry name" value="LONG-CHAIN-FATTY-ACID--COA LIGASE"/>
    <property type="match status" value="1"/>
</dbReference>
<dbReference type="InterPro" id="IPR020845">
    <property type="entry name" value="AMP-binding_CS"/>
</dbReference>
<dbReference type="KEGG" id="cak:Caul_0545"/>
<dbReference type="AlphaFoldDB" id="B0T7E1"/>
<gene>
    <name evidence="3" type="ordered locus">Caul_0545</name>
</gene>
<protein>
    <submittedName>
        <fullName evidence="3">AMP-dependent synthetase and ligase</fullName>
    </submittedName>
</protein>
<dbReference type="PANTHER" id="PTHR43767:SF8">
    <property type="entry name" value="LONG-CHAIN-FATTY-ACID--COA LIGASE"/>
    <property type="match status" value="1"/>
</dbReference>
<evidence type="ECO:0000256" key="1">
    <source>
        <dbReference type="ARBA" id="ARBA00022598"/>
    </source>
</evidence>
<evidence type="ECO:0000313" key="3">
    <source>
        <dbReference type="EMBL" id="ABZ69679.1"/>
    </source>
</evidence>
<dbReference type="Gene3D" id="3.30.300.30">
    <property type="match status" value="1"/>
</dbReference>
<feature type="domain" description="AMP-dependent synthetase/ligase" evidence="2">
    <location>
        <begin position="10"/>
        <end position="326"/>
    </location>
</feature>
<dbReference type="OrthoDB" id="9803968at2"/>
<dbReference type="InterPro" id="IPR000873">
    <property type="entry name" value="AMP-dep_synth/lig_dom"/>
</dbReference>
<dbReference type="Pfam" id="PF00501">
    <property type="entry name" value="AMP-binding"/>
    <property type="match status" value="1"/>
</dbReference>
<dbReference type="SUPFAM" id="SSF56801">
    <property type="entry name" value="Acetyl-CoA synthetase-like"/>
    <property type="match status" value="1"/>
</dbReference>
<reference evidence="3" key="1">
    <citation type="submission" date="2008-01" db="EMBL/GenBank/DDBJ databases">
        <title>Complete sequence of chromosome of Caulobacter sp. K31.</title>
        <authorList>
            <consortium name="US DOE Joint Genome Institute"/>
            <person name="Copeland A."/>
            <person name="Lucas S."/>
            <person name="Lapidus A."/>
            <person name="Barry K."/>
            <person name="Glavina del Rio T."/>
            <person name="Dalin E."/>
            <person name="Tice H."/>
            <person name="Pitluck S."/>
            <person name="Bruce D."/>
            <person name="Goodwin L."/>
            <person name="Thompson L.S."/>
            <person name="Brettin T."/>
            <person name="Detter J.C."/>
            <person name="Han C."/>
            <person name="Schmutz J."/>
            <person name="Larimer F."/>
            <person name="Land M."/>
            <person name="Hauser L."/>
            <person name="Kyrpides N."/>
            <person name="Kim E."/>
            <person name="Stephens C."/>
            <person name="Richardson P."/>
        </authorList>
    </citation>
    <scope>NUCLEOTIDE SEQUENCE [LARGE SCALE GENOMIC DNA]</scope>
    <source>
        <strain evidence="3">K31</strain>
    </source>
</reference>
<proteinExistence type="predicted"/>
<dbReference type="HOGENOM" id="CLU_000022_59_9_5"/>
<dbReference type="PROSITE" id="PS00455">
    <property type="entry name" value="AMP_BINDING"/>
    <property type="match status" value="1"/>
</dbReference>
<dbReference type="EMBL" id="CP000927">
    <property type="protein sequence ID" value="ABZ69679.1"/>
    <property type="molecule type" value="Genomic_DNA"/>
</dbReference>